<evidence type="ECO:0000313" key="1">
    <source>
        <dbReference type="EMBL" id="SDO75827.1"/>
    </source>
</evidence>
<name>A0A1H0M640_9HYPH</name>
<organism evidence="1 2">
    <name type="scientific">Aureimonas jatrophae</name>
    <dbReference type="NCBI Taxonomy" id="1166073"/>
    <lineage>
        <taxon>Bacteria</taxon>
        <taxon>Pseudomonadati</taxon>
        <taxon>Pseudomonadota</taxon>
        <taxon>Alphaproteobacteria</taxon>
        <taxon>Hyphomicrobiales</taxon>
        <taxon>Aurantimonadaceae</taxon>
        <taxon>Aureimonas</taxon>
    </lineage>
</organism>
<evidence type="ECO:0000313" key="2">
    <source>
        <dbReference type="Proteomes" id="UP000198793"/>
    </source>
</evidence>
<dbReference type="AlphaFoldDB" id="A0A1H0M640"/>
<reference evidence="1 2" key="1">
    <citation type="submission" date="2016-10" db="EMBL/GenBank/DDBJ databases">
        <authorList>
            <person name="de Groot N.N."/>
        </authorList>
    </citation>
    <scope>NUCLEOTIDE SEQUENCE [LARGE SCALE GENOMIC DNA]</scope>
    <source>
        <strain evidence="2">L7-484,KACC 16230,DSM 25025</strain>
    </source>
</reference>
<protein>
    <submittedName>
        <fullName evidence="1">Uncharacterized protein</fullName>
    </submittedName>
</protein>
<keyword evidence="2" id="KW-1185">Reference proteome</keyword>
<proteinExistence type="predicted"/>
<dbReference type="EMBL" id="FNIT01000012">
    <property type="protein sequence ID" value="SDO75827.1"/>
    <property type="molecule type" value="Genomic_DNA"/>
</dbReference>
<dbReference type="Proteomes" id="UP000198793">
    <property type="component" value="Unassembled WGS sequence"/>
</dbReference>
<gene>
    <name evidence="1" type="ORF">SAMN05192530_11282</name>
</gene>
<sequence>MLMATPERQTAVDEIDVAVAEAIQACGGNVHETIASLIRAQRAMDEERDANVSAGYERRRLRMA</sequence>
<accession>A0A1H0M640</accession>
<dbReference type="STRING" id="1166073.SAMN05192530_11282"/>